<dbReference type="Pfam" id="PF13968">
    <property type="entry name" value="DUF4220"/>
    <property type="match status" value="1"/>
</dbReference>
<comment type="caution">
    <text evidence="2">The sequence shown here is derived from an EMBL/GenBank/DDBJ whole genome shotgun (WGS) entry which is preliminary data.</text>
</comment>
<evidence type="ECO:0000259" key="1">
    <source>
        <dbReference type="Pfam" id="PF13968"/>
    </source>
</evidence>
<name>A0A835U4T1_VANPL</name>
<protein>
    <recommendedName>
        <fullName evidence="1">DUF4220 domain-containing protein</fullName>
    </recommendedName>
</protein>
<accession>A0A835U4T1</accession>
<dbReference type="OrthoDB" id="1689146at2759"/>
<organism evidence="2 3">
    <name type="scientific">Vanilla planifolia</name>
    <name type="common">Vanilla</name>
    <dbReference type="NCBI Taxonomy" id="51239"/>
    <lineage>
        <taxon>Eukaryota</taxon>
        <taxon>Viridiplantae</taxon>
        <taxon>Streptophyta</taxon>
        <taxon>Embryophyta</taxon>
        <taxon>Tracheophyta</taxon>
        <taxon>Spermatophyta</taxon>
        <taxon>Magnoliopsida</taxon>
        <taxon>Liliopsida</taxon>
        <taxon>Asparagales</taxon>
        <taxon>Orchidaceae</taxon>
        <taxon>Vanilloideae</taxon>
        <taxon>Vanilleae</taxon>
        <taxon>Vanilla</taxon>
    </lineage>
</organism>
<dbReference type="EMBL" id="JADCNM010000270">
    <property type="protein sequence ID" value="KAG0448748.1"/>
    <property type="molecule type" value="Genomic_DNA"/>
</dbReference>
<reference evidence="2 3" key="1">
    <citation type="journal article" date="2020" name="Nat. Food">
        <title>A phased Vanilla planifolia genome enables genetic improvement of flavour and production.</title>
        <authorList>
            <person name="Hasing T."/>
            <person name="Tang H."/>
            <person name="Brym M."/>
            <person name="Khazi F."/>
            <person name="Huang T."/>
            <person name="Chambers A.H."/>
        </authorList>
    </citation>
    <scope>NUCLEOTIDE SEQUENCE [LARGE SCALE GENOMIC DNA]</scope>
    <source>
        <tissue evidence="2">Leaf</tissue>
    </source>
</reference>
<evidence type="ECO:0000313" key="3">
    <source>
        <dbReference type="Proteomes" id="UP000639772"/>
    </source>
</evidence>
<evidence type="ECO:0000313" key="2">
    <source>
        <dbReference type="EMBL" id="KAG0448748.1"/>
    </source>
</evidence>
<dbReference type="InterPro" id="IPR025315">
    <property type="entry name" value="DUF4220"/>
</dbReference>
<dbReference type="AlphaFoldDB" id="A0A835U4T1"/>
<dbReference type="Proteomes" id="UP000639772">
    <property type="component" value="Unassembled WGS sequence"/>
</dbReference>
<sequence>MKLDPRRIRGRASPYLRPLRIVPTSLPSAIRAQFVVGPGGLEGSRDIFVHIWAQHKGTTSSKKKKKAKLQRVVRGMKRQQHQSSKNEVAHSYPPLIHLKDALAIAVGLNVVCEMCLRMPLFFTDGASLQVAPLESNNTVCLSANIQFGAGGKELLSLPSNLLLAPTLLLFFVTIVKYAKRSYSLYIASTDGFRSSVVISSKQSQLNQISSNRRTIVTCLNKTKNGELDPLKRSFNRTLFCKPFFVDIYSTCGCIQGNRRHVEGDDCQGSFGLDKHGTQLCL</sequence>
<gene>
    <name evidence="2" type="ORF">HPP92_027684</name>
</gene>
<feature type="domain" description="DUF4220" evidence="1">
    <location>
        <begin position="156"/>
        <end position="219"/>
    </location>
</feature>
<proteinExistence type="predicted"/>